<evidence type="ECO:0000256" key="2">
    <source>
        <dbReference type="PROSITE-ProRule" id="PRU01213"/>
    </source>
</evidence>
<keyword evidence="1 2" id="KW-0500">Molybdenum</keyword>
<comment type="caution">
    <text evidence="4">The sequence shown here is derived from an EMBL/GenBank/DDBJ whole genome shotgun (WGS) entry which is preliminary data.</text>
</comment>
<protein>
    <submittedName>
        <fullName evidence="4">Molybdenum-pterin binding domain</fullName>
    </submittedName>
</protein>
<reference evidence="4 5" key="2">
    <citation type="journal article" date="2016" name="Genome Announc.">
        <title>Permanent Draft Genome Sequences for Two Variants of Frankia sp. Strain CpI1, the First Frankia Strain Isolated from Root Nodules of Comptonia peregrina.</title>
        <authorList>
            <person name="Oshone R."/>
            <person name="Hurst S.G.IV."/>
            <person name="Abebe-Akele F."/>
            <person name="Simpson S."/>
            <person name="Morris K."/>
            <person name="Thomas W.K."/>
            <person name="Tisa L.S."/>
        </authorList>
    </citation>
    <scope>NUCLEOTIDE SEQUENCE [LARGE SCALE GENOMIC DNA]</scope>
    <source>
        <strain evidence="5">CpI1-S</strain>
    </source>
</reference>
<dbReference type="PROSITE" id="PS51866">
    <property type="entry name" value="MOP"/>
    <property type="match status" value="2"/>
</dbReference>
<feature type="domain" description="Mop" evidence="3">
    <location>
        <begin position="73"/>
        <end position="139"/>
    </location>
</feature>
<dbReference type="InterPro" id="IPR008995">
    <property type="entry name" value="Mo/tungstate-bd_C_term_dom"/>
</dbReference>
<dbReference type="NCBIfam" id="TIGR00638">
    <property type="entry name" value="Mop"/>
    <property type="match status" value="2"/>
</dbReference>
<evidence type="ECO:0000313" key="4">
    <source>
        <dbReference type="EMBL" id="KJE21065.1"/>
    </source>
</evidence>
<gene>
    <name evidence="4" type="ORF">FF36_04660</name>
</gene>
<dbReference type="OrthoDB" id="122515at2"/>
<organism evidence="4 5">
    <name type="scientific">Frankia torreyi</name>
    <dbReference type="NCBI Taxonomy" id="1856"/>
    <lineage>
        <taxon>Bacteria</taxon>
        <taxon>Bacillati</taxon>
        <taxon>Actinomycetota</taxon>
        <taxon>Actinomycetes</taxon>
        <taxon>Frankiales</taxon>
        <taxon>Frankiaceae</taxon>
        <taxon>Frankia</taxon>
    </lineage>
</organism>
<evidence type="ECO:0000259" key="3">
    <source>
        <dbReference type="PROSITE" id="PS51866"/>
    </source>
</evidence>
<dbReference type="GO" id="GO:0015689">
    <property type="term" value="P:molybdate ion transport"/>
    <property type="evidence" value="ECO:0007669"/>
    <property type="project" value="InterPro"/>
</dbReference>
<dbReference type="EMBL" id="JYFN01000045">
    <property type="protein sequence ID" value="KJE21065.1"/>
    <property type="molecule type" value="Genomic_DNA"/>
</dbReference>
<evidence type="ECO:0000313" key="5">
    <source>
        <dbReference type="Proteomes" id="UP000032545"/>
    </source>
</evidence>
<dbReference type="RefSeq" id="WP_044887179.1">
    <property type="nucleotide sequence ID" value="NZ_JYFN01000045.1"/>
</dbReference>
<dbReference type="PATRIC" id="fig|1502723.3.peg.4617"/>
<feature type="domain" description="Mop" evidence="3">
    <location>
        <begin position="2"/>
        <end position="68"/>
    </location>
</feature>
<evidence type="ECO:0000256" key="1">
    <source>
        <dbReference type="ARBA" id="ARBA00022505"/>
    </source>
</evidence>
<dbReference type="InterPro" id="IPR005116">
    <property type="entry name" value="Transp-assoc_OB_typ1"/>
</dbReference>
<dbReference type="Gene3D" id="2.40.50.100">
    <property type="match status" value="2"/>
</dbReference>
<name>A0A0D8BAC5_9ACTN</name>
<dbReference type="InterPro" id="IPR004606">
    <property type="entry name" value="Mop_domain"/>
</dbReference>
<dbReference type="SUPFAM" id="SSF50331">
    <property type="entry name" value="MOP-like"/>
    <property type="match status" value="2"/>
</dbReference>
<dbReference type="AlphaFoldDB" id="A0A0D8BAC5"/>
<sequence>MSLTIRNQLTGTVTDITEGAVMSTVLIALPGGQKVTAAVTIDAIKELGLSAGSTVEVLIKSTEVSLTTGSVDGLSIRNQLRGTISSLETGGAMAVAHIALDSGGELTSAITLAAATDLGLAEGSSVTALIKSTEVALAAV</sequence>
<accession>A0A0D8BAC5</accession>
<keyword evidence="5" id="KW-1185">Reference proteome</keyword>
<dbReference type="Proteomes" id="UP000032545">
    <property type="component" value="Unassembled WGS sequence"/>
</dbReference>
<dbReference type="Pfam" id="PF03459">
    <property type="entry name" value="TOBE"/>
    <property type="match status" value="2"/>
</dbReference>
<proteinExistence type="predicted"/>
<reference evidence="5" key="1">
    <citation type="submission" date="2015-02" db="EMBL/GenBank/DDBJ databases">
        <title>Draft Genome of Frankia sp. CpI1-S.</title>
        <authorList>
            <person name="Oshone R.T."/>
            <person name="Ngom M."/>
            <person name="Ghodhbane-Gtari F."/>
            <person name="Gtari M."/>
            <person name="Morris K."/>
            <person name="Thomas K."/>
            <person name="Sen A."/>
            <person name="Tisa L.S."/>
        </authorList>
    </citation>
    <scope>NUCLEOTIDE SEQUENCE [LARGE SCALE GENOMIC DNA]</scope>
    <source>
        <strain evidence="5">CpI1-S</strain>
    </source>
</reference>